<evidence type="ECO:0000313" key="3">
    <source>
        <dbReference type="Proteomes" id="UP001152622"/>
    </source>
</evidence>
<sequence>MHMPHSRPGAPEGPLTFRRAAADVPIPYLGAAVNGEQETNEHLRDGVSGVGGGHPHGVSPGFSVMAPPTCRDGGGGGGRGFVKRFPSLSLEIEVILHCAKSPKTAALHRISLAH</sequence>
<accession>A0A9Q1FIB5</accession>
<reference evidence="2" key="1">
    <citation type="journal article" date="2023" name="Science">
        <title>Genome structures resolve the early diversification of teleost fishes.</title>
        <authorList>
            <person name="Parey E."/>
            <person name="Louis A."/>
            <person name="Montfort J."/>
            <person name="Bouchez O."/>
            <person name="Roques C."/>
            <person name="Iampietro C."/>
            <person name="Lluch J."/>
            <person name="Castinel A."/>
            <person name="Donnadieu C."/>
            <person name="Desvignes T."/>
            <person name="Floi Bucao C."/>
            <person name="Jouanno E."/>
            <person name="Wen M."/>
            <person name="Mejri S."/>
            <person name="Dirks R."/>
            <person name="Jansen H."/>
            <person name="Henkel C."/>
            <person name="Chen W.J."/>
            <person name="Zahm M."/>
            <person name="Cabau C."/>
            <person name="Klopp C."/>
            <person name="Thompson A.W."/>
            <person name="Robinson-Rechavi M."/>
            <person name="Braasch I."/>
            <person name="Lecointre G."/>
            <person name="Bobe J."/>
            <person name="Postlethwait J.H."/>
            <person name="Berthelot C."/>
            <person name="Roest Crollius H."/>
            <person name="Guiguen Y."/>
        </authorList>
    </citation>
    <scope>NUCLEOTIDE SEQUENCE</scope>
    <source>
        <strain evidence="2">WJC10195</strain>
    </source>
</reference>
<dbReference type="Proteomes" id="UP001152622">
    <property type="component" value="Chromosome 5"/>
</dbReference>
<dbReference type="EMBL" id="JAINUF010000005">
    <property type="protein sequence ID" value="KAJ8359383.1"/>
    <property type="molecule type" value="Genomic_DNA"/>
</dbReference>
<name>A0A9Q1FIB5_SYNKA</name>
<evidence type="ECO:0000313" key="2">
    <source>
        <dbReference type="EMBL" id="KAJ8359383.1"/>
    </source>
</evidence>
<protein>
    <submittedName>
        <fullName evidence="2">Uncharacterized protein</fullName>
    </submittedName>
</protein>
<dbReference type="AlphaFoldDB" id="A0A9Q1FIB5"/>
<evidence type="ECO:0000256" key="1">
    <source>
        <dbReference type="SAM" id="MobiDB-lite"/>
    </source>
</evidence>
<proteinExistence type="predicted"/>
<comment type="caution">
    <text evidence="2">The sequence shown here is derived from an EMBL/GenBank/DDBJ whole genome shotgun (WGS) entry which is preliminary data.</text>
</comment>
<organism evidence="2 3">
    <name type="scientific">Synaphobranchus kaupii</name>
    <name type="common">Kaup's arrowtooth eel</name>
    <dbReference type="NCBI Taxonomy" id="118154"/>
    <lineage>
        <taxon>Eukaryota</taxon>
        <taxon>Metazoa</taxon>
        <taxon>Chordata</taxon>
        <taxon>Craniata</taxon>
        <taxon>Vertebrata</taxon>
        <taxon>Euteleostomi</taxon>
        <taxon>Actinopterygii</taxon>
        <taxon>Neopterygii</taxon>
        <taxon>Teleostei</taxon>
        <taxon>Anguilliformes</taxon>
        <taxon>Synaphobranchidae</taxon>
        <taxon>Synaphobranchus</taxon>
    </lineage>
</organism>
<feature type="region of interest" description="Disordered" evidence="1">
    <location>
        <begin position="35"/>
        <end position="77"/>
    </location>
</feature>
<keyword evidence="3" id="KW-1185">Reference proteome</keyword>
<gene>
    <name evidence="2" type="ORF">SKAU_G00159080</name>
</gene>